<accession>A0A2X2IQW7</accession>
<gene>
    <name evidence="2" type="ORF">NCTC11343_01171</name>
</gene>
<keyword evidence="1" id="KW-1133">Transmembrane helix</keyword>
<feature type="transmembrane region" description="Helical" evidence="1">
    <location>
        <begin position="36"/>
        <end position="55"/>
    </location>
</feature>
<sequence>MQSERYYVKHFFILFEQVVENSIEIKRTNFQRKSDYFQLLMYMLCSVLGVVSIFWDWKASIPAVMCTIFVLIIRRKVDILSNMSWFIFGFIAVALLLSWIFHLSFGLFVLQCALFATVKLAISKFREIGQDHTDIIFSLNAIEFSCLCPENSDYKGYAINPMGYKKRFQMADIRSVQRDRKNLLIVLKEQIVRPRELRQEEIELILTYFRKNKAALIHAVTTERILQEEDRVYWIKLIVFALPCLLAVCAIYIFADNGRNSLISVCIIIGAILVAVILLKITNLIYHHGEKK</sequence>
<dbReference type="EMBL" id="UAUU01000003">
    <property type="protein sequence ID" value="SPZ84627.1"/>
    <property type="molecule type" value="Genomic_DNA"/>
</dbReference>
<dbReference type="AlphaFoldDB" id="A0A2X2IQW7"/>
<dbReference type="RefSeq" id="WP_112374073.1">
    <property type="nucleotide sequence ID" value="NZ_DALZUI010000011.1"/>
</dbReference>
<keyword evidence="1" id="KW-0812">Transmembrane</keyword>
<protein>
    <submittedName>
        <fullName evidence="2">Uncharacterized protein</fullName>
    </submittedName>
</protein>
<feature type="transmembrane region" description="Helical" evidence="1">
    <location>
        <begin position="261"/>
        <end position="286"/>
    </location>
</feature>
<evidence type="ECO:0000313" key="2">
    <source>
        <dbReference type="EMBL" id="SPZ84627.1"/>
    </source>
</evidence>
<organism evidence="2 3">
    <name type="scientific">Sphingobacterium multivorum</name>
    <dbReference type="NCBI Taxonomy" id="28454"/>
    <lineage>
        <taxon>Bacteria</taxon>
        <taxon>Pseudomonadati</taxon>
        <taxon>Bacteroidota</taxon>
        <taxon>Sphingobacteriia</taxon>
        <taxon>Sphingobacteriales</taxon>
        <taxon>Sphingobacteriaceae</taxon>
        <taxon>Sphingobacterium</taxon>
    </lineage>
</organism>
<dbReference type="Proteomes" id="UP000251241">
    <property type="component" value="Unassembled WGS sequence"/>
</dbReference>
<feature type="transmembrane region" description="Helical" evidence="1">
    <location>
        <begin position="84"/>
        <end position="101"/>
    </location>
</feature>
<evidence type="ECO:0000313" key="3">
    <source>
        <dbReference type="Proteomes" id="UP000251241"/>
    </source>
</evidence>
<evidence type="ECO:0000256" key="1">
    <source>
        <dbReference type="SAM" id="Phobius"/>
    </source>
</evidence>
<name>A0A2X2IQW7_SPHMU</name>
<feature type="transmembrane region" description="Helical" evidence="1">
    <location>
        <begin position="233"/>
        <end position="255"/>
    </location>
</feature>
<proteinExistence type="predicted"/>
<reference evidence="2 3" key="1">
    <citation type="submission" date="2018-06" db="EMBL/GenBank/DDBJ databases">
        <authorList>
            <consortium name="Pathogen Informatics"/>
            <person name="Doyle S."/>
        </authorList>
    </citation>
    <scope>NUCLEOTIDE SEQUENCE [LARGE SCALE GENOMIC DNA]</scope>
    <source>
        <strain evidence="2 3">NCTC11343</strain>
    </source>
</reference>
<keyword evidence="1" id="KW-0472">Membrane</keyword>